<comment type="caution">
    <text evidence="1">The sequence shown here is derived from an EMBL/GenBank/DDBJ whole genome shotgun (WGS) entry which is preliminary data.</text>
</comment>
<accession>A0ABR3UNW5</accession>
<protein>
    <submittedName>
        <fullName evidence="1">Uncharacterized protein</fullName>
    </submittedName>
</protein>
<dbReference type="EMBL" id="JBHGVX010000003">
    <property type="protein sequence ID" value="KAL1798024.1"/>
    <property type="molecule type" value="Genomic_DNA"/>
</dbReference>
<sequence length="72" mass="7663">MRDVVNTTSVATPQAANSLRASFVNSIIVWFSFATGLHITASHDPTLVHSSPPAATRRAWDDSLTSASLPVI</sequence>
<keyword evidence="2" id="KW-1185">Reference proteome</keyword>
<evidence type="ECO:0000313" key="2">
    <source>
        <dbReference type="Proteomes" id="UP001578633"/>
    </source>
</evidence>
<dbReference type="RefSeq" id="XP_069308608.1">
    <property type="nucleotide sequence ID" value="XM_069450856.1"/>
</dbReference>
<organism evidence="1 2">
    <name type="scientific">Alternaria dauci</name>
    <dbReference type="NCBI Taxonomy" id="48095"/>
    <lineage>
        <taxon>Eukaryota</taxon>
        <taxon>Fungi</taxon>
        <taxon>Dikarya</taxon>
        <taxon>Ascomycota</taxon>
        <taxon>Pezizomycotina</taxon>
        <taxon>Dothideomycetes</taxon>
        <taxon>Pleosporomycetidae</taxon>
        <taxon>Pleosporales</taxon>
        <taxon>Pleosporineae</taxon>
        <taxon>Pleosporaceae</taxon>
        <taxon>Alternaria</taxon>
        <taxon>Alternaria sect. Porri</taxon>
    </lineage>
</organism>
<reference evidence="1 2" key="1">
    <citation type="submission" date="2024-09" db="EMBL/GenBank/DDBJ databases">
        <title>T2T genomes of carrot and Alternaria dauci and their utility for understanding host-pathogen interaction during carrot leaf blight disease.</title>
        <authorList>
            <person name="Liu W."/>
            <person name="Xu S."/>
            <person name="Ou C."/>
            <person name="Liu X."/>
            <person name="Zhuang F."/>
            <person name="Deng X.W."/>
        </authorList>
    </citation>
    <scope>NUCLEOTIDE SEQUENCE [LARGE SCALE GENOMIC DNA]</scope>
    <source>
        <strain evidence="1 2">A2016</strain>
    </source>
</reference>
<proteinExistence type="predicted"/>
<dbReference type="GeneID" id="96084952"/>
<name>A0ABR3UNW5_9PLEO</name>
<dbReference type="Proteomes" id="UP001578633">
    <property type="component" value="Chromosome 3"/>
</dbReference>
<gene>
    <name evidence="1" type="ORF">ACET3X_004630</name>
</gene>
<evidence type="ECO:0000313" key="1">
    <source>
        <dbReference type="EMBL" id="KAL1798024.1"/>
    </source>
</evidence>